<comment type="caution">
    <text evidence="7">The sequence shown here is derived from an EMBL/GenBank/DDBJ whole genome shotgun (WGS) entry which is preliminary data.</text>
</comment>
<evidence type="ECO:0000256" key="2">
    <source>
        <dbReference type="ARBA" id="ARBA00002315"/>
    </source>
</evidence>
<feature type="domain" description="Metalloenzyme" evidence="6">
    <location>
        <begin position="2"/>
        <end position="81"/>
    </location>
</feature>
<evidence type="ECO:0000313" key="7">
    <source>
        <dbReference type="EMBL" id="TWW07883.1"/>
    </source>
</evidence>
<dbReference type="EMBL" id="SRHE01000962">
    <property type="protein sequence ID" value="TWW07883.1"/>
    <property type="molecule type" value="Genomic_DNA"/>
</dbReference>
<evidence type="ECO:0000256" key="4">
    <source>
        <dbReference type="ARBA" id="ARBA00005524"/>
    </source>
</evidence>
<comment type="similarity">
    <text evidence="4">Belongs to the BPG-independent phosphoglycerate mutase family. A-PGAM subfamily.</text>
</comment>
<dbReference type="Pfam" id="PF01676">
    <property type="entry name" value="Metalloenzyme"/>
    <property type="match status" value="1"/>
</dbReference>
<sequence>GKVPRTEELDAGIPRMMGLQPDLLIVTGDHSTPSKMKSHSGHPVPTMLVADNARFDGSRQFGESACRVGELGMFEAKYLMLQALAHAGRLEKYGA</sequence>
<dbReference type="SUPFAM" id="SSF53649">
    <property type="entry name" value="Alkaline phosphatase-like"/>
    <property type="match status" value="1"/>
</dbReference>
<evidence type="ECO:0000313" key="8">
    <source>
        <dbReference type="Proteomes" id="UP000321083"/>
    </source>
</evidence>
<dbReference type="GO" id="GO:0046872">
    <property type="term" value="F:metal ion binding"/>
    <property type="evidence" value="ECO:0007669"/>
    <property type="project" value="InterPro"/>
</dbReference>
<evidence type="ECO:0000259" key="6">
    <source>
        <dbReference type="Pfam" id="PF01676"/>
    </source>
</evidence>
<dbReference type="GO" id="GO:0006096">
    <property type="term" value="P:glycolytic process"/>
    <property type="evidence" value="ECO:0007669"/>
    <property type="project" value="UniProtKB-KW"/>
</dbReference>
<reference evidence="7 8" key="2">
    <citation type="submission" date="2019-08" db="EMBL/GenBank/DDBJ databases">
        <authorList>
            <person name="Henke P."/>
        </authorList>
    </citation>
    <scope>NUCLEOTIDE SEQUENCE [LARGE SCALE GENOMIC DNA]</scope>
    <source>
        <strain evidence="7">Phe10_nw2017</strain>
    </source>
</reference>
<accession>A0A5C6M142</accession>
<organism evidence="7 8">
    <name type="scientific">Planctomyces bekefii</name>
    <dbReference type="NCBI Taxonomy" id="1653850"/>
    <lineage>
        <taxon>Bacteria</taxon>
        <taxon>Pseudomonadati</taxon>
        <taxon>Planctomycetota</taxon>
        <taxon>Planctomycetia</taxon>
        <taxon>Planctomycetales</taxon>
        <taxon>Planctomycetaceae</taxon>
        <taxon>Planctomyces</taxon>
    </lineage>
</organism>
<comment type="catalytic activity">
    <reaction evidence="1">
        <text>(2R)-2-phosphoglycerate = (2R)-3-phosphoglycerate</text>
        <dbReference type="Rhea" id="RHEA:15901"/>
        <dbReference type="ChEBI" id="CHEBI:58272"/>
        <dbReference type="ChEBI" id="CHEBI:58289"/>
        <dbReference type="EC" id="5.4.2.12"/>
    </reaction>
</comment>
<proteinExistence type="inferred from homology"/>
<dbReference type="InterPro" id="IPR004456">
    <property type="entry name" value="Pglycerate_mutase_ApgM"/>
</dbReference>
<dbReference type="PANTHER" id="PTHR31209:SF0">
    <property type="entry name" value="METALLOENZYME DOMAIN-CONTAINING PROTEIN"/>
    <property type="match status" value="1"/>
</dbReference>
<dbReference type="PANTHER" id="PTHR31209">
    <property type="entry name" value="COFACTOR-INDEPENDENT PHOSPHOGLYCERATE MUTASE"/>
    <property type="match status" value="1"/>
</dbReference>
<dbReference type="InterPro" id="IPR017850">
    <property type="entry name" value="Alkaline_phosphatase_core_sf"/>
</dbReference>
<evidence type="ECO:0000256" key="5">
    <source>
        <dbReference type="ARBA" id="ARBA00023152"/>
    </source>
</evidence>
<dbReference type="Proteomes" id="UP000321083">
    <property type="component" value="Unassembled WGS sequence"/>
</dbReference>
<reference evidence="7 8" key="1">
    <citation type="submission" date="2019-08" db="EMBL/GenBank/DDBJ databases">
        <title>100 year-old enigma solved: identification of Planctomyces bekefii, the type genus and species of the phylum Planctomycetes.</title>
        <authorList>
            <person name="Svetlana D.N."/>
            <person name="Overmann J."/>
        </authorList>
    </citation>
    <scope>NUCLEOTIDE SEQUENCE [LARGE SCALE GENOMIC DNA]</scope>
    <source>
        <strain evidence="7">Phe10_nw2017</strain>
    </source>
</reference>
<dbReference type="GO" id="GO:0004619">
    <property type="term" value="F:phosphoglycerate mutase activity"/>
    <property type="evidence" value="ECO:0007669"/>
    <property type="project" value="UniProtKB-EC"/>
</dbReference>
<evidence type="ECO:0000256" key="3">
    <source>
        <dbReference type="ARBA" id="ARBA00004921"/>
    </source>
</evidence>
<keyword evidence="8" id="KW-1185">Reference proteome</keyword>
<name>A0A5C6M142_9PLAN</name>
<gene>
    <name evidence="7" type="ORF">E3A20_29870</name>
</gene>
<dbReference type="InterPro" id="IPR006124">
    <property type="entry name" value="Metalloenzyme"/>
</dbReference>
<keyword evidence="5" id="KW-0324">Glycolysis</keyword>
<comment type="function">
    <text evidence="2">Catalyzes the interconversion of 2-phosphoglycerate and 3-phosphoglycerate.</text>
</comment>
<dbReference type="AlphaFoldDB" id="A0A5C6M142"/>
<dbReference type="Gene3D" id="3.40.720.10">
    <property type="entry name" value="Alkaline Phosphatase, subunit A"/>
    <property type="match status" value="1"/>
</dbReference>
<feature type="non-terminal residue" evidence="7">
    <location>
        <position position="1"/>
    </location>
</feature>
<protein>
    <recommendedName>
        <fullName evidence="6">Metalloenzyme domain-containing protein</fullName>
    </recommendedName>
</protein>
<comment type="pathway">
    <text evidence="3">Carbohydrate degradation.</text>
</comment>
<evidence type="ECO:0000256" key="1">
    <source>
        <dbReference type="ARBA" id="ARBA00000370"/>
    </source>
</evidence>